<protein>
    <submittedName>
        <fullName evidence="4">Heterokaryon incompatibility protein-domain-containing protein</fullName>
    </submittedName>
</protein>
<evidence type="ECO:0000259" key="3">
    <source>
        <dbReference type="Pfam" id="PF26640"/>
    </source>
</evidence>
<evidence type="ECO:0000313" key="5">
    <source>
        <dbReference type="Proteomes" id="UP000813461"/>
    </source>
</evidence>
<gene>
    <name evidence="4" type="ORF">FB567DRAFT_346149</name>
</gene>
<evidence type="ECO:0000259" key="2">
    <source>
        <dbReference type="Pfam" id="PF06985"/>
    </source>
</evidence>
<dbReference type="PANTHER" id="PTHR10622:SF10">
    <property type="entry name" value="HET DOMAIN-CONTAINING PROTEIN"/>
    <property type="match status" value="1"/>
</dbReference>
<dbReference type="Proteomes" id="UP000813461">
    <property type="component" value="Unassembled WGS sequence"/>
</dbReference>
<proteinExistence type="predicted"/>
<dbReference type="AlphaFoldDB" id="A0A8K0R5L1"/>
<accession>A0A8K0R5L1</accession>
<evidence type="ECO:0000256" key="1">
    <source>
        <dbReference type="SAM" id="MobiDB-lite"/>
    </source>
</evidence>
<feature type="region of interest" description="Disordered" evidence="1">
    <location>
        <begin position="55"/>
        <end position="85"/>
    </location>
</feature>
<dbReference type="EMBL" id="JAGMVJ010000009">
    <property type="protein sequence ID" value="KAH7087458.1"/>
    <property type="molecule type" value="Genomic_DNA"/>
</dbReference>
<dbReference type="InterPro" id="IPR010730">
    <property type="entry name" value="HET"/>
</dbReference>
<keyword evidence="5" id="KW-1185">Reference proteome</keyword>
<name>A0A8K0R5L1_9PLEO</name>
<reference evidence="4" key="1">
    <citation type="journal article" date="2021" name="Nat. Commun.">
        <title>Genetic determinants of endophytism in the Arabidopsis root mycobiome.</title>
        <authorList>
            <person name="Mesny F."/>
            <person name="Miyauchi S."/>
            <person name="Thiergart T."/>
            <person name="Pickel B."/>
            <person name="Atanasova L."/>
            <person name="Karlsson M."/>
            <person name="Huettel B."/>
            <person name="Barry K.W."/>
            <person name="Haridas S."/>
            <person name="Chen C."/>
            <person name="Bauer D."/>
            <person name="Andreopoulos W."/>
            <person name="Pangilinan J."/>
            <person name="LaButti K."/>
            <person name="Riley R."/>
            <person name="Lipzen A."/>
            <person name="Clum A."/>
            <person name="Drula E."/>
            <person name="Henrissat B."/>
            <person name="Kohler A."/>
            <person name="Grigoriev I.V."/>
            <person name="Martin F.M."/>
            <person name="Hacquard S."/>
        </authorList>
    </citation>
    <scope>NUCLEOTIDE SEQUENCE</scope>
    <source>
        <strain evidence="4">MPI-SDFR-AT-0120</strain>
    </source>
</reference>
<feature type="compositionally biased region" description="Pro residues" evidence="1">
    <location>
        <begin position="454"/>
        <end position="463"/>
    </location>
</feature>
<dbReference type="OrthoDB" id="20872at2759"/>
<organism evidence="4 5">
    <name type="scientific">Paraphoma chrysanthemicola</name>
    <dbReference type="NCBI Taxonomy" id="798071"/>
    <lineage>
        <taxon>Eukaryota</taxon>
        <taxon>Fungi</taxon>
        <taxon>Dikarya</taxon>
        <taxon>Ascomycota</taxon>
        <taxon>Pezizomycotina</taxon>
        <taxon>Dothideomycetes</taxon>
        <taxon>Pleosporomycetidae</taxon>
        <taxon>Pleosporales</taxon>
        <taxon>Pleosporineae</taxon>
        <taxon>Phaeosphaeriaceae</taxon>
        <taxon>Paraphoma</taxon>
    </lineage>
</organism>
<dbReference type="InterPro" id="IPR058525">
    <property type="entry name" value="DUF8212"/>
</dbReference>
<feature type="domain" description="DUF8212" evidence="3">
    <location>
        <begin position="256"/>
        <end position="284"/>
    </location>
</feature>
<sequence>MRLIHLQGDAWEKGPLDLAIREFVADDAPPYLIVSHRWREEEVLFADLNVPSAPDARLEEGSEKGESSTPDVKIKASSSSTPDVQSKKGFAKLRTTCRIASQMGLRYLWIDTCCIDKSSSSDVAEAIVSMYDWYANARCCIAYLDDIHVTSDISQSEWFSRGWTLPELIAPEQVIFYSADWIELGTKASLSLEVSIATGIEESILWHRNGLDRVCVSEKLSWAARRSTTRPEDESYALMGLFSIRMLPMYGEGRERAFMRLQTEIMQITADHTLFAWNSSTSKGHMLAPRVSCFLEGALYTPCEYDKDLVKNVEYAVDFGMTNIGLRITLPWISMPRHDDRLFFAVLACKHRHKSDHIAICLQQRKNTPYNSFFRIAFDGRATYHLIRDPSKKLGDLVGRFDVTHISPKRSQEEPLVNSFGPPQVSVQFEFHIKAKKPYSQVVLSNNARHAMNDPPPPPPDNDAPPGYSAIAPPAYNAAPLPRPENYLASTIPTQHRFTGSFPTCAFHSEFIQLRGSRTVDIAFGSLGSSIWFQMVPPRYDGAALVYDFMAADYVFPTGYCWRLALSHSIVFLEGFNPKYAKVRDFSGTQHSIEIVVRNDQVGAILVSVYLVVDKPSRLPFK</sequence>
<evidence type="ECO:0000313" key="4">
    <source>
        <dbReference type="EMBL" id="KAH7087458.1"/>
    </source>
</evidence>
<comment type="caution">
    <text evidence="4">The sequence shown here is derived from an EMBL/GenBank/DDBJ whole genome shotgun (WGS) entry which is preliminary data.</text>
</comment>
<feature type="compositionally biased region" description="Basic and acidic residues" evidence="1">
    <location>
        <begin position="56"/>
        <end position="66"/>
    </location>
</feature>
<feature type="domain" description="Heterokaryon incompatibility" evidence="2">
    <location>
        <begin position="76"/>
        <end position="146"/>
    </location>
</feature>
<dbReference type="Pfam" id="PF06985">
    <property type="entry name" value="HET"/>
    <property type="match status" value="1"/>
</dbReference>
<feature type="region of interest" description="Disordered" evidence="1">
    <location>
        <begin position="448"/>
        <end position="467"/>
    </location>
</feature>
<dbReference type="Pfam" id="PF26640">
    <property type="entry name" value="DUF8212"/>
    <property type="match status" value="1"/>
</dbReference>
<dbReference type="PANTHER" id="PTHR10622">
    <property type="entry name" value="HET DOMAIN-CONTAINING PROTEIN"/>
    <property type="match status" value="1"/>
</dbReference>